<keyword evidence="10 12" id="KW-0472">Membrane</keyword>
<keyword evidence="11" id="KW-0175">Coiled coil</keyword>
<dbReference type="InterPro" id="IPR003661">
    <property type="entry name" value="HisK_dim/P_dom"/>
</dbReference>
<dbReference type="CDD" id="cd00082">
    <property type="entry name" value="HisKA"/>
    <property type="match status" value="1"/>
</dbReference>
<feature type="coiled-coil region" evidence="11">
    <location>
        <begin position="279"/>
        <end position="313"/>
    </location>
</feature>
<feature type="domain" description="Histidine kinase" evidence="13">
    <location>
        <begin position="313"/>
        <end position="531"/>
    </location>
</feature>
<proteinExistence type="predicted"/>
<dbReference type="SMART" id="SM00387">
    <property type="entry name" value="HATPase_c"/>
    <property type="match status" value="1"/>
</dbReference>
<comment type="subcellular location">
    <subcellularLocation>
        <location evidence="2">Membrane</location>
        <topology evidence="2">Multi-pass membrane protein</topology>
    </subcellularLocation>
</comment>
<evidence type="ECO:0000256" key="5">
    <source>
        <dbReference type="ARBA" id="ARBA00022679"/>
    </source>
</evidence>
<dbReference type="EC" id="2.7.13.3" evidence="3"/>
<evidence type="ECO:0000256" key="3">
    <source>
        <dbReference type="ARBA" id="ARBA00012438"/>
    </source>
</evidence>
<dbReference type="InterPro" id="IPR003594">
    <property type="entry name" value="HATPase_dom"/>
</dbReference>
<evidence type="ECO:0000259" key="14">
    <source>
        <dbReference type="PROSITE" id="PS50885"/>
    </source>
</evidence>
<reference evidence="15" key="1">
    <citation type="submission" date="2015-09" db="EMBL/GenBank/DDBJ databases">
        <authorList>
            <consortium name="Pathogen Informatics"/>
        </authorList>
    </citation>
    <scope>NUCLEOTIDE SEQUENCE</scope>
    <source>
        <strain evidence="15">2789STDY5834896</strain>
    </source>
</reference>
<dbReference type="SUPFAM" id="SSF55874">
    <property type="entry name" value="ATPase domain of HSP90 chaperone/DNA topoisomerase II/histidine kinase"/>
    <property type="match status" value="1"/>
</dbReference>
<feature type="transmembrane region" description="Helical" evidence="12">
    <location>
        <begin position="226"/>
        <end position="244"/>
    </location>
</feature>
<dbReference type="PROSITE" id="PS50109">
    <property type="entry name" value="HIS_KIN"/>
    <property type="match status" value="1"/>
</dbReference>
<protein>
    <recommendedName>
        <fullName evidence="3">histidine kinase</fullName>
        <ecNumber evidence="3">2.7.13.3</ecNumber>
    </recommendedName>
</protein>
<dbReference type="InterPro" id="IPR036890">
    <property type="entry name" value="HATPase_C_sf"/>
</dbReference>
<dbReference type="EMBL" id="FMHG01000001">
    <property type="protein sequence ID" value="SCJ74241.1"/>
    <property type="molecule type" value="Genomic_DNA"/>
</dbReference>
<sequence>MRDHKKIRGSFFSLLLRNYLGFTLAIAVAAGLIFTLANMDFNQRMQGLDGTDMQKYLPALQAGRYTRFPTRRLLGRKGYIQVVDSAGRTVYKTTGAPDNPFTPQQIACVPAYQKNTYIAVTEQEAVDGQSYIMVTRNSLYEANYAAQEVALFDDWHNLVYGQLPGGAVWLDETSFALFTQTGPGEHTLWRYPFTGSDGRHYDLLMYAAYFDEAEYEYLTAIWWRDISSFLVVYVLVILVLVFWLDRKVNKPLGMLGRAMDQLAAGHTGEPLQYRGPREFEQICQDFNSLQARLQESERQRAQLEGEKQKMLADISHDLKTPITVIQGYAKAISDGLIPAEKRDQYLRTIYQKSDALAGLIATFYEYSKLDHPDFAPQLRRQDLCELVREYLAGKYTEIELAGFALEVELPETPLYCMLDAAAIGRVFDNIVGNALRHNPAGTAITFLLRQAGTGAELMIADNGVGIPPEIAADIFAPFVVGDESRNSRQGSGLGLSIAKKIAVAHGGDIALIYPPQAGFSTQFVMTLPLAKHL</sequence>
<dbReference type="AlphaFoldDB" id="A0A1C6IWT5"/>
<evidence type="ECO:0000256" key="8">
    <source>
        <dbReference type="ARBA" id="ARBA00022989"/>
    </source>
</evidence>
<dbReference type="GO" id="GO:0000155">
    <property type="term" value="F:phosphorelay sensor kinase activity"/>
    <property type="evidence" value="ECO:0007669"/>
    <property type="project" value="InterPro"/>
</dbReference>
<dbReference type="SMART" id="SM00388">
    <property type="entry name" value="HisKA"/>
    <property type="match status" value="1"/>
</dbReference>
<dbReference type="InterPro" id="IPR003660">
    <property type="entry name" value="HAMP_dom"/>
</dbReference>
<dbReference type="SUPFAM" id="SSF47384">
    <property type="entry name" value="Homodimeric domain of signal transducing histidine kinase"/>
    <property type="match status" value="1"/>
</dbReference>
<keyword evidence="5 15" id="KW-0808">Transferase</keyword>
<evidence type="ECO:0000256" key="10">
    <source>
        <dbReference type="ARBA" id="ARBA00023136"/>
    </source>
</evidence>
<evidence type="ECO:0000256" key="2">
    <source>
        <dbReference type="ARBA" id="ARBA00004141"/>
    </source>
</evidence>
<dbReference type="CDD" id="cd00075">
    <property type="entry name" value="HATPase"/>
    <property type="match status" value="1"/>
</dbReference>
<name>A0A1C6IWT5_9FIRM</name>
<feature type="transmembrane region" description="Helical" evidence="12">
    <location>
        <begin position="20"/>
        <end position="39"/>
    </location>
</feature>
<evidence type="ECO:0000256" key="11">
    <source>
        <dbReference type="SAM" id="Coils"/>
    </source>
</evidence>
<organism evidence="15">
    <name type="scientific">uncultured Anaerotruncus sp</name>
    <dbReference type="NCBI Taxonomy" id="905011"/>
    <lineage>
        <taxon>Bacteria</taxon>
        <taxon>Bacillati</taxon>
        <taxon>Bacillota</taxon>
        <taxon>Clostridia</taxon>
        <taxon>Eubacteriales</taxon>
        <taxon>Oscillospiraceae</taxon>
        <taxon>Anaerotruncus</taxon>
        <taxon>environmental samples</taxon>
    </lineage>
</organism>
<keyword evidence="8 12" id="KW-1133">Transmembrane helix</keyword>
<keyword evidence="4" id="KW-0597">Phosphoprotein</keyword>
<dbReference type="PANTHER" id="PTHR45528">
    <property type="entry name" value="SENSOR HISTIDINE KINASE CPXA"/>
    <property type="match status" value="1"/>
</dbReference>
<comment type="catalytic activity">
    <reaction evidence="1">
        <text>ATP + protein L-histidine = ADP + protein N-phospho-L-histidine.</text>
        <dbReference type="EC" id="2.7.13.3"/>
    </reaction>
</comment>
<dbReference type="Pfam" id="PF00672">
    <property type="entry name" value="HAMP"/>
    <property type="match status" value="1"/>
</dbReference>
<keyword evidence="6 12" id="KW-0812">Transmembrane</keyword>
<evidence type="ECO:0000313" key="15">
    <source>
        <dbReference type="EMBL" id="SCJ74241.1"/>
    </source>
</evidence>
<dbReference type="SUPFAM" id="SSF158472">
    <property type="entry name" value="HAMP domain-like"/>
    <property type="match status" value="1"/>
</dbReference>
<dbReference type="PRINTS" id="PR00344">
    <property type="entry name" value="BCTRLSENSOR"/>
</dbReference>
<evidence type="ECO:0000256" key="6">
    <source>
        <dbReference type="ARBA" id="ARBA00022692"/>
    </source>
</evidence>
<dbReference type="InterPro" id="IPR005467">
    <property type="entry name" value="His_kinase_dom"/>
</dbReference>
<evidence type="ECO:0000256" key="7">
    <source>
        <dbReference type="ARBA" id="ARBA00022777"/>
    </source>
</evidence>
<dbReference type="InterPro" id="IPR050398">
    <property type="entry name" value="HssS/ArlS-like"/>
</dbReference>
<dbReference type="Gene3D" id="1.10.287.130">
    <property type="match status" value="1"/>
</dbReference>
<dbReference type="CDD" id="cd06225">
    <property type="entry name" value="HAMP"/>
    <property type="match status" value="1"/>
</dbReference>
<dbReference type="InterPro" id="IPR004358">
    <property type="entry name" value="Sig_transdc_His_kin-like_C"/>
</dbReference>
<evidence type="ECO:0000256" key="4">
    <source>
        <dbReference type="ARBA" id="ARBA00022553"/>
    </source>
</evidence>
<dbReference type="GO" id="GO:0005886">
    <property type="term" value="C:plasma membrane"/>
    <property type="evidence" value="ECO:0007669"/>
    <property type="project" value="TreeGrafter"/>
</dbReference>
<dbReference type="PROSITE" id="PS50885">
    <property type="entry name" value="HAMP"/>
    <property type="match status" value="1"/>
</dbReference>
<evidence type="ECO:0000259" key="13">
    <source>
        <dbReference type="PROSITE" id="PS50109"/>
    </source>
</evidence>
<dbReference type="Pfam" id="PF00512">
    <property type="entry name" value="HisKA"/>
    <property type="match status" value="1"/>
</dbReference>
<accession>A0A1C6IWT5</accession>
<feature type="domain" description="HAMP" evidence="14">
    <location>
        <begin position="246"/>
        <end position="298"/>
    </location>
</feature>
<dbReference type="InterPro" id="IPR036097">
    <property type="entry name" value="HisK_dim/P_sf"/>
</dbReference>
<evidence type="ECO:0000256" key="12">
    <source>
        <dbReference type="SAM" id="Phobius"/>
    </source>
</evidence>
<keyword evidence="9" id="KW-0902">Two-component regulatory system</keyword>
<dbReference type="Pfam" id="PF02518">
    <property type="entry name" value="HATPase_c"/>
    <property type="match status" value="1"/>
</dbReference>
<keyword evidence="7" id="KW-0418">Kinase</keyword>
<dbReference type="Gene3D" id="3.30.565.10">
    <property type="entry name" value="Histidine kinase-like ATPase, C-terminal domain"/>
    <property type="match status" value="1"/>
</dbReference>
<gene>
    <name evidence="15" type="primary">phoR_1</name>
    <name evidence="15" type="ORF">SAMEA3545359_01738</name>
</gene>
<dbReference type="SMART" id="SM00304">
    <property type="entry name" value="HAMP"/>
    <property type="match status" value="1"/>
</dbReference>
<evidence type="ECO:0000256" key="1">
    <source>
        <dbReference type="ARBA" id="ARBA00000085"/>
    </source>
</evidence>
<dbReference type="Gene3D" id="6.10.340.10">
    <property type="match status" value="1"/>
</dbReference>
<dbReference type="PANTHER" id="PTHR45528:SF8">
    <property type="entry name" value="HISTIDINE KINASE"/>
    <property type="match status" value="1"/>
</dbReference>
<evidence type="ECO:0000256" key="9">
    <source>
        <dbReference type="ARBA" id="ARBA00023012"/>
    </source>
</evidence>